<evidence type="ECO:0000313" key="1">
    <source>
        <dbReference type="EMBL" id="JAH14664.1"/>
    </source>
</evidence>
<sequence>MVINICGQILDKAESHWKALGKERLYRKGYNIWVMCFSCVTGKVEFL</sequence>
<dbReference type="EMBL" id="GBXM01093913">
    <property type="protein sequence ID" value="JAH14664.1"/>
    <property type="molecule type" value="Transcribed_RNA"/>
</dbReference>
<accession>A0A0E9QCY8</accession>
<reference evidence="1" key="2">
    <citation type="journal article" date="2015" name="Fish Shellfish Immunol.">
        <title>Early steps in the European eel (Anguilla anguilla)-Vibrio vulnificus interaction in the gills: Role of the RtxA13 toxin.</title>
        <authorList>
            <person name="Callol A."/>
            <person name="Pajuelo D."/>
            <person name="Ebbesson L."/>
            <person name="Teles M."/>
            <person name="MacKenzie S."/>
            <person name="Amaro C."/>
        </authorList>
    </citation>
    <scope>NUCLEOTIDE SEQUENCE</scope>
</reference>
<protein>
    <submittedName>
        <fullName evidence="1">Uncharacterized protein</fullName>
    </submittedName>
</protein>
<organism evidence="1">
    <name type="scientific">Anguilla anguilla</name>
    <name type="common">European freshwater eel</name>
    <name type="synonym">Muraena anguilla</name>
    <dbReference type="NCBI Taxonomy" id="7936"/>
    <lineage>
        <taxon>Eukaryota</taxon>
        <taxon>Metazoa</taxon>
        <taxon>Chordata</taxon>
        <taxon>Craniata</taxon>
        <taxon>Vertebrata</taxon>
        <taxon>Euteleostomi</taxon>
        <taxon>Actinopterygii</taxon>
        <taxon>Neopterygii</taxon>
        <taxon>Teleostei</taxon>
        <taxon>Anguilliformes</taxon>
        <taxon>Anguillidae</taxon>
        <taxon>Anguilla</taxon>
    </lineage>
</organism>
<name>A0A0E9QCY8_ANGAN</name>
<dbReference type="AlphaFoldDB" id="A0A0E9QCY8"/>
<reference evidence="1" key="1">
    <citation type="submission" date="2014-11" db="EMBL/GenBank/DDBJ databases">
        <authorList>
            <person name="Amaro Gonzalez C."/>
        </authorList>
    </citation>
    <scope>NUCLEOTIDE SEQUENCE</scope>
</reference>
<proteinExistence type="predicted"/>